<evidence type="ECO:0000313" key="1">
    <source>
        <dbReference type="EMBL" id="OBX29089.1"/>
    </source>
</evidence>
<proteinExistence type="predicted"/>
<dbReference type="PROSITE" id="PS51257">
    <property type="entry name" value="PROKAR_LIPOPROTEIN"/>
    <property type="match status" value="1"/>
</dbReference>
<sequence length="135" mass="14675">MKYILTATFLTVALVGCADKKAPSEQNVATESTTATAQTNDVAVAQDEQVIHFTGPQDLTLELKTKDNFETAQLTDNSDRVYELKRAVSGSGVRLANDQGVSIHFKNFNGVNEGTVELVKDKPISIKEFVAEKAK</sequence>
<comment type="caution">
    <text evidence="1">The sequence shown here is derived from an EMBL/GenBank/DDBJ whole genome shotgun (WGS) entry which is preliminary data.</text>
</comment>
<dbReference type="Proteomes" id="UP000185753">
    <property type="component" value="Unassembled WGS sequence"/>
</dbReference>
<protein>
    <submittedName>
        <fullName evidence="1">Uncharacterized protein</fullName>
    </submittedName>
</protein>
<keyword evidence="2" id="KW-1185">Reference proteome</keyword>
<gene>
    <name evidence="1" type="ORF">A9J31_02000</name>
</gene>
<dbReference type="RefSeq" id="WP_067762948.1">
    <property type="nucleotide sequence ID" value="NZ_LZDS01000012.1"/>
</dbReference>
<dbReference type="AlphaFoldDB" id="A0A1A7RC60"/>
<dbReference type="EMBL" id="LZDS01000012">
    <property type="protein sequence ID" value="OBX29089.1"/>
    <property type="molecule type" value="Genomic_DNA"/>
</dbReference>
<name>A0A1A7RC60_9GAMM</name>
<accession>A0A1A7RC60</accession>
<dbReference type="OrthoDB" id="6693762at2"/>
<evidence type="ECO:0000313" key="2">
    <source>
        <dbReference type="Proteomes" id="UP000185753"/>
    </source>
</evidence>
<organism evidence="1 2">
    <name type="scientific">Acinetobacter gandensis</name>
    <dbReference type="NCBI Taxonomy" id="1443941"/>
    <lineage>
        <taxon>Bacteria</taxon>
        <taxon>Pseudomonadati</taxon>
        <taxon>Pseudomonadota</taxon>
        <taxon>Gammaproteobacteria</taxon>
        <taxon>Moraxellales</taxon>
        <taxon>Moraxellaceae</taxon>
        <taxon>Acinetobacter</taxon>
    </lineage>
</organism>
<reference evidence="2" key="1">
    <citation type="submission" date="2016-06" db="EMBL/GenBank/DDBJ databases">
        <authorList>
            <person name="Radolfova-Krizova L."/>
            <person name="Nemec A."/>
        </authorList>
    </citation>
    <scope>NUCLEOTIDE SEQUENCE [LARGE SCALE GENOMIC DNA]</scope>
    <source>
        <strain evidence="2">ANC 4275</strain>
    </source>
</reference>